<protein>
    <submittedName>
        <fullName evidence="2">Uncharacterized protein</fullName>
    </submittedName>
</protein>
<evidence type="ECO:0000313" key="2">
    <source>
        <dbReference type="EMBL" id="KMM35141.1"/>
    </source>
</evidence>
<dbReference type="AlphaFoldDB" id="A0A0J6CG20"/>
<dbReference type="PATRIC" id="fig|328812.4.peg.4860"/>
<organism evidence="2 3">
    <name type="scientific">Parabacteroides goldsteinii</name>
    <dbReference type="NCBI Taxonomy" id="328812"/>
    <lineage>
        <taxon>Bacteria</taxon>
        <taxon>Pseudomonadati</taxon>
        <taxon>Bacteroidota</taxon>
        <taxon>Bacteroidia</taxon>
        <taxon>Bacteroidales</taxon>
        <taxon>Tannerellaceae</taxon>
        <taxon>Parabacteroides</taxon>
    </lineage>
</organism>
<proteinExistence type="predicted"/>
<reference evidence="2 3" key="1">
    <citation type="submission" date="2015-06" db="EMBL/GenBank/DDBJ databases">
        <title>Draft Genome Sequence of Parabacteroides goldsteinii with Putative Novel Metallo-Beta-Lactamases Isolated from a Blood Culture from a Human Patient.</title>
        <authorList>
            <person name="Krogh T.J."/>
            <person name="Agergaard C.N."/>
            <person name="Moller-Jensen J."/>
            <person name="Justesen U.S."/>
        </authorList>
    </citation>
    <scope>NUCLEOTIDE SEQUENCE [LARGE SCALE GENOMIC DNA]</scope>
    <source>
        <strain evidence="2 3">910340</strain>
    </source>
</reference>
<evidence type="ECO:0000313" key="3">
    <source>
        <dbReference type="Proteomes" id="UP000036166"/>
    </source>
</evidence>
<comment type="caution">
    <text evidence="2">The sequence shown here is derived from an EMBL/GenBank/DDBJ whole genome shotgun (WGS) entry which is preliminary data.</text>
</comment>
<accession>A0A0J6CG20</accession>
<feature type="compositionally biased region" description="Basic and acidic residues" evidence="1">
    <location>
        <begin position="55"/>
        <end position="64"/>
    </location>
</feature>
<dbReference type="EMBL" id="LFJV01000007">
    <property type="protein sequence ID" value="KMM35141.1"/>
    <property type="molecule type" value="Genomic_DNA"/>
</dbReference>
<dbReference type="Proteomes" id="UP000036166">
    <property type="component" value="Unassembled WGS sequence"/>
</dbReference>
<name>A0A0J6CG20_9BACT</name>
<evidence type="ECO:0000256" key="1">
    <source>
        <dbReference type="SAM" id="MobiDB-lite"/>
    </source>
</evidence>
<feature type="region of interest" description="Disordered" evidence="1">
    <location>
        <begin position="30"/>
        <end position="88"/>
    </location>
</feature>
<sequence length="105" mass="10673">MKTLRIVCNFLLSLVQALFPRGLKGRHSCPGDPVAGADSTVVASSEADGGGAGSHRRDLVDHPSGESAGDSSATESALEEPPPATTAGNLMGWLLIGAVAVKLFC</sequence>
<gene>
    <name evidence="2" type="ORF">ACM15_02950</name>
</gene>